<evidence type="ECO:0000259" key="5">
    <source>
        <dbReference type="PROSITE" id="PS50893"/>
    </source>
</evidence>
<dbReference type="InterPro" id="IPR003593">
    <property type="entry name" value="AAA+_ATPase"/>
</dbReference>
<reference evidence="7" key="1">
    <citation type="journal article" date="2020" name="MBio">
        <title>Horizontal gene transfer to a defensive symbiont with a reduced genome amongst a multipartite beetle microbiome.</title>
        <authorList>
            <person name="Waterworth S.C."/>
            <person name="Florez L.V."/>
            <person name="Rees E.R."/>
            <person name="Hertweck C."/>
            <person name="Kaltenpoth M."/>
            <person name="Kwan J.C."/>
        </authorList>
    </citation>
    <scope>NUCLEOTIDE SEQUENCE [LARGE SCALE GENOMIC DNA]</scope>
</reference>
<keyword evidence="1" id="KW-0677">Repeat</keyword>
<dbReference type="GO" id="GO:0005524">
    <property type="term" value="F:ATP binding"/>
    <property type="evidence" value="ECO:0007669"/>
    <property type="project" value="UniProtKB-KW"/>
</dbReference>
<proteinExistence type="predicted"/>
<evidence type="ECO:0000313" key="6">
    <source>
        <dbReference type="EMBL" id="KAF1027000.1"/>
    </source>
</evidence>
<dbReference type="Pfam" id="PF00005">
    <property type="entry name" value="ABC_tran"/>
    <property type="match status" value="2"/>
</dbReference>
<gene>
    <name evidence="6" type="primary">ettA_1</name>
    <name evidence="6" type="ORF">GAK29_00967</name>
</gene>
<feature type="region of interest" description="Disordered" evidence="4">
    <location>
        <begin position="255"/>
        <end position="275"/>
    </location>
</feature>
<dbReference type="PROSITE" id="PS50893">
    <property type="entry name" value="ABC_TRANSPORTER_2"/>
    <property type="match status" value="1"/>
</dbReference>
<organism evidence="6 7">
    <name type="scientific">Acinetobacter bereziniae</name>
    <name type="common">Acinetobacter genomosp. 10</name>
    <dbReference type="NCBI Taxonomy" id="106648"/>
    <lineage>
        <taxon>Bacteria</taxon>
        <taxon>Pseudomonadati</taxon>
        <taxon>Pseudomonadota</taxon>
        <taxon>Gammaproteobacteria</taxon>
        <taxon>Moraxellales</taxon>
        <taxon>Moraxellaceae</taxon>
        <taxon>Acinetobacter</taxon>
    </lineage>
</organism>
<evidence type="ECO:0000256" key="3">
    <source>
        <dbReference type="ARBA" id="ARBA00022840"/>
    </source>
</evidence>
<dbReference type="SMART" id="SM00382">
    <property type="entry name" value="AAA"/>
    <property type="match status" value="2"/>
</dbReference>
<protein>
    <submittedName>
        <fullName evidence="6">Energy-dependent translational throttle protein EttA</fullName>
    </submittedName>
</protein>
<dbReference type="Gene3D" id="3.40.50.300">
    <property type="entry name" value="P-loop containing nucleotide triphosphate hydrolases"/>
    <property type="match status" value="2"/>
</dbReference>
<evidence type="ECO:0000256" key="1">
    <source>
        <dbReference type="ARBA" id="ARBA00022737"/>
    </source>
</evidence>
<dbReference type="Proteomes" id="UP000490535">
    <property type="component" value="Unassembled WGS sequence"/>
</dbReference>
<name>A0A833PJM8_ACIBZ</name>
<keyword evidence="3" id="KW-0067">ATP-binding</keyword>
<evidence type="ECO:0000256" key="4">
    <source>
        <dbReference type="SAM" id="MobiDB-lite"/>
    </source>
</evidence>
<dbReference type="PANTHER" id="PTHR19211:SF6">
    <property type="entry name" value="BLL7188 PROTEIN"/>
    <property type="match status" value="1"/>
</dbReference>
<dbReference type="SUPFAM" id="SSF52540">
    <property type="entry name" value="P-loop containing nucleoside triphosphate hydrolases"/>
    <property type="match status" value="2"/>
</dbReference>
<feature type="domain" description="ABC transporter" evidence="5">
    <location>
        <begin position="5"/>
        <end position="264"/>
    </location>
</feature>
<evidence type="ECO:0000256" key="2">
    <source>
        <dbReference type="ARBA" id="ARBA00022741"/>
    </source>
</evidence>
<dbReference type="InterPro" id="IPR003439">
    <property type="entry name" value="ABC_transporter-like_ATP-bd"/>
</dbReference>
<dbReference type="GO" id="GO:0016887">
    <property type="term" value="F:ATP hydrolysis activity"/>
    <property type="evidence" value="ECO:0007669"/>
    <property type="project" value="InterPro"/>
</dbReference>
<dbReference type="PANTHER" id="PTHR19211">
    <property type="entry name" value="ATP-BINDING TRANSPORT PROTEIN-RELATED"/>
    <property type="match status" value="1"/>
</dbReference>
<keyword evidence="2" id="KW-0547">Nucleotide-binding</keyword>
<dbReference type="AlphaFoldDB" id="A0A833PJM8"/>
<evidence type="ECO:0000313" key="7">
    <source>
        <dbReference type="Proteomes" id="UP000490535"/>
    </source>
</evidence>
<dbReference type="InterPro" id="IPR027417">
    <property type="entry name" value="P-loop_NTPase"/>
</dbReference>
<dbReference type="EMBL" id="WNDP01000015">
    <property type="protein sequence ID" value="KAF1027000.1"/>
    <property type="molecule type" value="Genomic_DNA"/>
</dbReference>
<dbReference type="InterPro" id="IPR050611">
    <property type="entry name" value="ABCF"/>
</dbReference>
<sequence length="522" mass="59817">MQQACIISNLSLVFPTQDMFNQLNFVLNSGQVSALIGRNGLGKSLLFHILRLQQQSNLAYSGQITWHIQHDYLAQLQRLEAETIAQALEIGHLYSAFQRIEENIASFEDYDLVENAWDLPQKWQQILHNAQLPTDLSYPIQHLSEGQKTKLALCRLFLKPDHYLLLDEPSNHLDIQSRQWLKDSILVHPAGVCLISHDRQLLDQVQHIYALTELGLQHIKGNYTDYIHQHQQQINALTQSIQQEKRELKQLKQQQHESLMKAQKRQRKGAQLRDSNSQAKILLDFKKEHAGQSFGKLRAQQLRQMDESQHDLEDKQTSLEKIKPQRFEFQLHSTRQGEILRINDLTLPYTTIQKIKFSLRAGEKIQLQGANGVGKSTLLKMIAHHQTQEIFLNGACLYLDQNFSVLKDDLTVIENLAMFNPQIADVEWRKLLGQLRIRREKALLKLGQLSGGEKLKVALLAISQAANGVDLLLLDEPENHLDIESRTLLAQAIEQFKGAVILVSHDAFFVEECGINEAYLLC</sequence>
<comment type="caution">
    <text evidence="6">The sequence shown here is derived from an EMBL/GenBank/DDBJ whole genome shotgun (WGS) entry which is preliminary data.</text>
</comment>
<accession>A0A833PJM8</accession>